<sequence length="53" mass="5994">MYQHFDGTLLVKTATLIAEATHFAKLHAHINSSSDHNNSDNNSFEVKMPKPHF</sequence>
<dbReference type="AlphaFoldDB" id="A0A811UX62"/>
<comment type="caution">
    <text evidence="2">The sequence shown here is derived from an EMBL/GenBank/DDBJ whole genome shotgun (WGS) entry which is preliminary data.</text>
</comment>
<evidence type="ECO:0000256" key="1">
    <source>
        <dbReference type="SAM" id="MobiDB-lite"/>
    </source>
</evidence>
<dbReference type="Proteomes" id="UP000606786">
    <property type="component" value="Unassembled WGS sequence"/>
</dbReference>
<evidence type="ECO:0000313" key="2">
    <source>
        <dbReference type="EMBL" id="CAD7003510.1"/>
    </source>
</evidence>
<protein>
    <submittedName>
        <fullName evidence="2">(Mediterranean fruit fly) hypothetical protein</fullName>
    </submittedName>
</protein>
<keyword evidence="3" id="KW-1185">Reference proteome</keyword>
<gene>
    <name evidence="2" type="ORF">CCAP1982_LOCUS11960</name>
</gene>
<name>A0A811UX62_CERCA</name>
<organism evidence="2 3">
    <name type="scientific">Ceratitis capitata</name>
    <name type="common">Mediterranean fruit fly</name>
    <name type="synonym">Tephritis capitata</name>
    <dbReference type="NCBI Taxonomy" id="7213"/>
    <lineage>
        <taxon>Eukaryota</taxon>
        <taxon>Metazoa</taxon>
        <taxon>Ecdysozoa</taxon>
        <taxon>Arthropoda</taxon>
        <taxon>Hexapoda</taxon>
        <taxon>Insecta</taxon>
        <taxon>Pterygota</taxon>
        <taxon>Neoptera</taxon>
        <taxon>Endopterygota</taxon>
        <taxon>Diptera</taxon>
        <taxon>Brachycera</taxon>
        <taxon>Muscomorpha</taxon>
        <taxon>Tephritoidea</taxon>
        <taxon>Tephritidae</taxon>
        <taxon>Ceratitis</taxon>
        <taxon>Ceratitis</taxon>
    </lineage>
</organism>
<dbReference type="EMBL" id="CAJHJT010000034">
    <property type="protein sequence ID" value="CAD7003510.1"/>
    <property type="molecule type" value="Genomic_DNA"/>
</dbReference>
<evidence type="ECO:0000313" key="3">
    <source>
        <dbReference type="Proteomes" id="UP000606786"/>
    </source>
</evidence>
<feature type="region of interest" description="Disordered" evidence="1">
    <location>
        <begin position="31"/>
        <end position="53"/>
    </location>
</feature>
<accession>A0A811UX62</accession>
<proteinExistence type="predicted"/>
<reference evidence="2" key="1">
    <citation type="submission" date="2020-11" db="EMBL/GenBank/DDBJ databases">
        <authorList>
            <person name="Whitehead M."/>
        </authorList>
    </citation>
    <scope>NUCLEOTIDE SEQUENCE</scope>
    <source>
        <strain evidence="2">EGII</strain>
    </source>
</reference>
<feature type="compositionally biased region" description="Low complexity" evidence="1">
    <location>
        <begin position="31"/>
        <end position="43"/>
    </location>
</feature>